<keyword evidence="6" id="KW-0472">Membrane</keyword>
<gene>
    <name evidence="9" type="ORF">GCM10007207_17600</name>
</gene>
<dbReference type="EMBL" id="BMCH01000004">
    <property type="protein sequence ID" value="GGC32589.1"/>
    <property type="molecule type" value="Genomic_DNA"/>
</dbReference>
<evidence type="ECO:0000256" key="7">
    <source>
        <dbReference type="ARBA" id="ARBA00023237"/>
    </source>
</evidence>
<dbReference type="Proteomes" id="UP000637769">
    <property type="component" value="Unassembled WGS sequence"/>
</dbReference>
<feature type="region of interest" description="Disordered" evidence="8">
    <location>
        <begin position="518"/>
        <end position="546"/>
    </location>
</feature>
<evidence type="ECO:0000256" key="5">
    <source>
        <dbReference type="ARBA" id="ARBA00022692"/>
    </source>
</evidence>
<evidence type="ECO:0000256" key="2">
    <source>
        <dbReference type="ARBA" id="ARBA00007613"/>
    </source>
</evidence>
<evidence type="ECO:0000256" key="3">
    <source>
        <dbReference type="ARBA" id="ARBA00022448"/>
    </source>
</evidence>
<name>A0ABQ1LZM9_9PROT</name>
<evidence type="ECO:0008006" key="11">
    <source>
        <dbReference type="Google" id="ProtNLM"/>
    </source>
</evidence>
<evidence type="ECO:0000256" key="6">
    <source>
        <dbReference type="ARBA" id="ARBA00023136"/>
    </source>
</evidence>
<accession>A0ABQ1LZM9</accession>
<dbReference type="PANTHER" id="PTHR30026:SF21">
    <property type="entry name" value="SLR1270 PROTEIN"/>
    <property type="match status" value="1"/>
</dbReference>
<dbReference type="PANTHER" id="PTHR30026">
    <property type="entry name" value="OUTER MEMBRANE PROTEIN TOLC"/>
    <property type="match status" value="1"/>
</dbReference>
<organism evidence="9 10">
    <name type="scientific">Asaia siamensis</name>
    <dbReference type="NCBI Taxonomy" id="110479"/>
    <lineage>
        <taxon>Bacteria</taxon>
        <taxon>Pseudomonadati</taxon>
        <taxon>Pseudomonadota</taxon>
        <taxon>Alphaproteobacteria</taxon>
        <taxon>Acetobacterales</taxon>
        <taxon>Acetobacteraceae</taxon>
        <taxon>Asaia</taxon>
    </lineage>
</organism>
<proteinExistence type="inferred from homology"/>
<dbReference type="InterPro" id="IPR051906">
    <property type="entry name" value="TolC-like"/>
</dbReference>
<dbReference type="InterPro" id="IPR003423">
    <property type="entry name" value="OMP_efflux"/>
</dbReference>
<dbReference type="RefSeq" id="WP_188426412.1">
    <property type="nucleotide sequence ID" value="NZ_BMCH01000004.1"/>
</dbReference>
<dbReference type="Pfam" id="PF02321">
    <property type="entry name" value="OEP"/>
    <property type="match status" value="1"/>
</dbReference>
<evidence type="ECO:0000313" key="10">
    <source>
        <dbReference type="Proteomes" id="UP000637769"/>
    </source>
</evidence>
<evidence type="ECO:0000313" key="9">
    <source>
        <dbReference type="EMBL" id="GGC32589.1"/>
    </source>
</evidence>
<comment type="similarity">
    <text evidence="2">Belongs to the outer membrane factor (OMF) (TC 1.B.17) family.</text>
</comment>
<keyword evidence="4" id="KW-1134">Transmembrane beta strand</keyword>
<dbReference type="Gene3D" id="1.20.1600.10">
    <property type="entry name" value="Outer membrane efflux proteins (OEP)"/>
    <property type="match status" value="1"/>
</dbReference>
<evidence type="ECO:0000256" key="8">
    <source>
        <dbReference type="SAM" id="MobiDB-lite"/>
    </source>
</evidence>
<keyword evidence="5" id="KW-0812">Transmembrane</keyword>
<comment type="subcellular location">
    <subcellularLocation>
        <location evidence="1">Cell outer membrane</location>
    </subcellularLocation>
</comment>
<protein>
    <recommendedName>
        <fullName evidence="11">Outer membrane protein TolC</fullName>
    </recommendedName>
</protein>
<dbReference type="PROSITE" id="PS51257">
    <property type="entry name" value="PROKAR_LIPOPROTEIN"/>
    <property type="match status" value="1"/>
</dbReference>
<keyword evidence="10" id="KW-1185">Reference proteome</keyword>
<reference evidence="10" key="1">
    <citation type="journal article" date="2019" name="Int. J. Syst. Evol. Microbiol.">
        <title>The Global Catalogue of Microorganisms (GCM) 10K type strain sequencing project: providing services to taxonomists for standard genome sequencing and annotation.</title>
        <authorList>
            <consortium name="The Broad Institute Genomics Platform"/>
            <consortium name="The Broad Institute Genome Sequencing Center for Infectious Disease"/>
            <person name="Wu L."/>
            <person name="Ma J."/>
        </authorList>
    </citation>
    <scope>NUCLEOTIDE SEQUENCE [LARGE SCALE GENOMIC DNA]</scope>
    <source>
        <strain evidence="10">CCM 7132</strain>
    </source>
</reference>
<comment type="caution">
    <text evidence="9">The sequence shown here is derived from an EMBL/GenBank/DDBJ whole genome shotgun (WGS) entry which is preliminary data.</text>
</comment>
<sequence length="559" mass="61178">MRLKTLFRSGTAVIGLVSLTACGIRPQPMTMNENITRAVNDRSEIQKHYVPLATPELSLEQAIARALAYNYQIEVAKLEITQQEKQLDLSLTNMLPQLAADAGYTTRNNNNAAESIDEFTNQRSLDYSYSEVPTHGTADVQFSWDLTDIGVSYFQARQQGYRALIAVERRRRAINTLVRNTAEVYWRARAAQAILPKIDPMIADARVMLDNSKHAADAHLQNPLILLDYQQNVMQLLRQLYQMRNDLVSAQIQLRSFINVAPGTPVTLITSDEVLTARPIQDMAKLEEITLVMRPELREESYQQKISRQDIYAQIVRMSPGVGALGSENYDTNKLLYNNVWGQVGVRATFNLMNLIRGPRAIAVAHSAIDASRARQMALSVSLIAETNLSAQQYLNSLDMLASARQTDDIGKQMETVATRATQAGAQSGADMIRHEMAGLIAEVDYARTLAQTHGALANLYNSVGLDIVPANADLSHIDHLTAQVARSITAWKSGVLPDMTLANNSAAGSATPAQIIHAPAAPPPIDSHDAGAPQSNPPRLAPVTGGQTLSQITAASHA</sequence>
<evidence type="ECO:0000256" key="1">
    <source>
        <dbReference type="ARBA" id="ARBA00004442"/>
    </source>
</evidence>
<dbReference type="SUPFAM" id="SSF56954">
    <property type="entry name" value="Outer membrane efflux proteins (OEP)"/>
    <property type="match status" value="1"/>
</dbReference>
<evidence type="ECO:0000256" key="4">
    <source>
        <dbReference type="ARBA" id="ARBA00022452"/>
    </source>
</evidence>
<keyword evidence="3" id="KW-0813">Transport</keyword>
<keyword evidence="7" id="KW-0998">Cell outer membrane</keyword>